<dbReference type="SUPFAM" id="SSF55781">
    <property type="entry name" value="GAF domain-like"/>
    <property type="match status" value="1"/>
</dbReference>
<dbReference type="SUPFAM" id="SSF50475">
    <property type="entry name" value="FMN-binding split barrel"/>
    <property type="match status" value="1"/>
</dbReference>
<evidence type="ECO:0000259" key="3">
    <source>
        <dbReference type="PROSITE" id="PS51078"/>
    </source>
</evidence>
<dbReference type="SMART" id="SM00903">
    <property type="entry name" value="Flavin_Reduct"/>
    <property type="match status" value="1"/>
</dbReference>
<name>A0ABP4XKV7_9MICO</name>
<evidence type="ECO:0000313" key="5">
    <source>
        <dbReference type="Proteomes" id="UP001500851"/>
    </source>
</evidence>
<dbReference type="Gene3D" id="3.30.450.40">
    <property type="match status" value="1"/>
</dbReference>
<feature type="domain" description="IclR-ED" evidence="3">
    <location>
        <begin position="176"/>
        <end position="392"/>
    </location>
</feature>
<dbReference type="InterPro" id="IPR012349">
    <property type="entry name" value="Split_barrel_FMN-bd"/>
</dbReference>
<dbReference type="Proteomes" id="UP001500851">
    <property type="component" value="Unassembled WGS sequence"/>
</dbReference>
<dbReference type="InterPro" id="IPR050268">
    <property type="entry name" value="NADH-dep_flavin_reductase"/>
</dbReference>
<keyword evidence="5" id="KW-1185">Reference proteome</keyword>
<protein>
    <recommendedName>
        <fullName evidence="3">IclR-ED domain-containing protein</fullName>
    </recommendedName>
</protein>
<dbReference type="InterPro" id="IPR002563">
    <property type="entry name" value="Flavin_Rdtase-like_dom"/>
</dbReference>
<comment type="similarity">
    <text evidence="1">Belongs to the non-flavoprotein flavin reductase family.</text>
</comment>
<keyword evidence="2" id="KW-0560">Oxidoreductase</keyword>
<reference evidence="5" key="1">
    <citation type="journal article" date="2019" name="Int. J. Syst. Evol. Microbiol.">
        <title>The Global Catalogue of Microorganisms (GCM) 10K type strain sequencing project: providing services to taxonomists for standard genome sequencing and annotation.</title>
        <authorList>
            <consortium name="The Broad Institute Genomics Platform"/>
            <consortium name="The Broad Institute Genome Sequencing Center for Infectious Disease"/>
            <person name="Wu L."/>
            <person name="Ma J."/>
        </authorList>
    </citation>
    <scope>NUCLEOTIDE SEQUENCE [LARGE SCALE GENOMIC DNA]</scope>
    <source>
        <strain evidence="5">JCM 14736</strain>
    </source>
</reference>
<organism evidence="4 5">
    <name type="scientific">Leucobacter iarius</name>
    <dbReference type="NCBI Taxonomy" id="333963"/>
    <lineage>
        <taxon>Bacteria</taxon>
        <taxon>Bacillati</taxon>
        <taxon>Actinomycetota</taxon>
        <taxon>Actinomycetes</taxon>
        <taxon>Micrococcales</taxon>
        <taxon>Microbacteriaceae</taxon>
        <taxon>Leucobacter</taxon>
    </lineage>
</organism>
<dbReference type="RefSeq" id="WP_344028949.1">
    <property type="nucleotide sequence ID" value="NZ_BAAAOB010000001.1"/>
</dbReference>
<dbReference type="Gene3D" id="2.30.110.10">
    <property type="entry name" value="Electron Transport, Fmn-binding Protein, Chain A"/>
    <property type="match status" value="1"/>
</dbReference>
<evidence type="ECO:0000256" key="1">
    <source>
        <dbReference type="ARBA" id="ARBA00008898"/>
    </source>
</evidence>
<dbReference type="InterPro" id="IPR029016">
    <property type="entry name" value="GAF-like_dom_sf"/>
</dbReference>
<dbReference type="PROSITE" id="PS51078">
    <property type="entry name" value="ICLR_ED"/>
    <property type="match status" value="1"/>
</dbReference>
<evidence type="ECO:0000256" key="2">
    <source>
        <dbReference type="ARBA" id="ARBA00023002"/>
    </source>
</evidence>
<dbReference type="InterPro" id="IPR014757">
    <property type="entry name" value="Tscrpt_reg_IclR_C"/>
</dbReference>
<dbReference type="PANTHER" id="PTHR30466:SF11">
    <property type="entry name" value="FLAVIN-DEPENDENT MONOOXYGENASE, REDUCTASE SUBUNIT HSAB"/>
    <property type="match status" value="1"/>
</dbReference>
<dbReference type="PANTHER" id="PTHR30466">
    <property type="entry name" value="FLAVIN REDUCTASE"/>
    <property type="match status" value="1"/>
</dbReference>
<accession>A0ABP4XKV7</accession>
<sequence length="405" mass="43494">MTKTETVLEIPPTREKSDWWRTVLGEYPTGVAAVTSRDADGADVGLVVGTFMAVSESPRLIGFMTQTNSRRAALIKEQGTFCANVLGYGHEELSRGIASGDPAAMARGRWQRTPLGNVRLADAIAWFEGRIVQVVPAGDHEIIIAEAGELGVGDGDSGLPLLFLRGGYGSFTVPNRDFSVPAFASRMRVAGTIGQVVGELAEVTGTECLLTTAVNDSVIVLSQAGALPGRPADGIVGMVFPFAAPIATVFAAWGSDERRKVWHEHARHLLGRVDRPLLQRLLESVRLRGYAISTGDTMAERFDRIADDPDSTRAELAELWAGVVRDIEGALEPEARCVDVSSLQFPVFNAIGEVEFELVVSGVSPDSQSADFARVVERAREAADRLTELVGERFPRVARGGGPAR</sequence>
<gene>
    <name evidence="4" type="ORF">GCM10009768_05360</name>
</gene>
<dbReference type="EMBL" id="BAAAOB010000001">
    <property type="protein sequence ID" value="GAA1779416.1"/>
    <property type="molecule type" value="Genomic_DNA"/>
</dbReference>
<evidence type="ECO:0000313" key="4">
    <source>
        <dbReference type="EMBL" id="GAA1779416.1"/>
    </source>
</evidence>
<dbReference type="Pfam" id="PF01613">
    <property type="entry name" value="Flavin_Reduct"/>
    <property type="match status" value="1"/>
</dbReference>
<proteinExistence type="inferred from homology"/>
<comment type="caution">
    <text evidence="4">The sequence shown here is derived from an EMBL/GenBank/DDBJ whole genome shotgun (WGS) entry which is preliminary data.</text>
</comment>